<evidence type="ECO:0000256" key="2">
    <source>
        <dbReference type="SAM" id="MobiDB-lite"/>
    </source>
</evidence>
<protein>
    <submittedName>
        <fullName evidence="3">Uncharacterized protein</fullName>
    </submittedName>
</protein>
<reference evidence="3" key="1">
    <citation type="submission" date="2020-08" db="EMBL/GenBank/DDBJ databases">
        <title>Plant Genome Project.</title>
        <authorList>
            <person name="Zhang R.-G."/>
        </authorList>
    </citation>
    <scope>NUCLEOTIDE SEQUENCE</scope>
    <source>
        <strain evidence="3">WSP0</strain>
        <tissue evidence="3">Leaf</tissue>
    </source>
</reference>
<name>A0AAV6JM49_9ERIC</name>
<keyword evidence="4" id="KW-1185">Reference proteome</keyword>
<evidence type="ECO:0000313" key="3">
    <source>
        <dbReference type="EMBL" id="KAG5540405.1"/>
    </source>
</evidence>
<evidence type="ECO:0000313" key="4">
    <source>
        <dbReference type="Proteomes" id="UP000823749"/>
    </source>
</evidence>
<dbReference type="EMBL" id="JACTNZ010000007">
    <property type="protein sequence ID" value="KAG5540405.1"/>
    <property type="molecule type" value="Genomic_DNA"/>
</dbReference>
<feature type="compositionally biased region" description="Polar residues" evidence="2">
    <location>
        <begin position="18"/>
        <end position="30"/>
    </location>
</feature>
<organism evidence="3 4">
    <name type="scientific">Rhododendron griersonianum</name>
    <dbReference type="NCBI Taxonomy" id="479676"/>
    <lineage>
        <taxon>Eukaryota</taxon>
        <taxon>Viridiplantae</taxon>
        <taxon>Streptophyta</taxon>
        <taxon>Embryophyta</taxon>
        <taxon>Tracheophyta</taxon>
        <taxon>Spermatophyta</taxon>
        <taxon>Magnoliopsida</taxon>
        <taxon>eudicotyledons</taxon>
        <taxon>Gunneridae</taxon>
        <taxon>Pentapetalae</taxon>
        <taxon>asterids</taxon>
        <taxon>Ericales</taxon>
        <taxon>Ericaceae</taxon>
        <taxon>Ericoideae</taxon>
        <taxon>Rhodoreae</taxon>
        <taxon>Rhododendron</taxon>
    </lineage>
</organism>
<sequence length="202" mass="22503">MKKRSTRKPTAADFLVSPQPTASPNRSPSESPKEQFEFDLGAFNNAASSSKKRKKDDVASSSVDRIQNVVGSPLNMKSLSTISDLKEMAASRLDSIKHQLDRSHAEIVKDLEASQSRLHKRFKIQTQACQQVVDEAEKEYKKISDRISESREAMKASYLKFLAEAQASASRVCKTSIPELSQSFEKSLDVLRSRYGISSNAM</sequence>
<dbReference type="AlphaFoldDB" id="A0AAV6JM49"/>
<dbReference type="PANTHER" id="PTHR37371:SF1">
    <property type="entry name" value="KINESIN-LIKE PROTEIN"/>
    <property type="match status" value="1"/>
</dbReference>
<feature type="region of interest" description="Disordered" evidence="2">
    <location>
        <begin position="1"/>
        <end position="70"/>
    </location>
</feature>
<comment type="caution">
    <text evidence="3">The sequence shown here is derived from an EMBL/GenBank/DDBJ whole genome shotgun (WGS) entry which is preliminary data.</text>
</comment>
<dbReference type="PANTHER" id="PTHR37371">
    <property type="entry name" value="OS08G0180400 PROTEIN"/>
    <property type="match status" value="1"/>
</dbReference>
<keyword evidence="1" id="KW-0175">Coiled coil</keyword>
<gene>
    <name evidence="3" type="ORF">RHGRI_020582</name>
</gene>
<proteinExistence type="predicted"/>
<accession>A0AAV6JM49</accession>
<evidence type="ECO:0000256" key="1">
    <source>
        <dbReference type="SAM" id="Coils"/>
    </source>
</evidence>
<dbReference type="Proteomes" id="UP000823749">
    <property type="component" value="Chromosome 7"/>
</dbReference>
<feature type="coiled-coil region" evidence="1">
    <location>
        <begin position="126"/>
        <end position="153"/>
    </location>
</feature>